<name>A0A378WKL3_9NOCA</name>
<evidence type="ECO:0000313" key="1">
    <source>
        <dbReference type="EMBL" id="SUA41287.1"/>
    </source>
</evidence>
<dbReference type="EMBL" id="UGRU01000001">
    <property type="protein sequence ID" value="SUA41287.1"/>
    <property type="molecule type" value="Genomic_DNA"/>
</dbReference>
<accession>A0A378WKL3</accession>
<dbReference type="OrthoDB" id="9813134at2"/>
<dbReference type="AlphaFoldDB" id="A0A378WKL3"/>
<reference evidence="1 2" key="1">
    <citation type="submission" date="2018-06" db="EMBL/GenBank/DDBJ databases">
        <authorList>
            <consortium name="Pathogen Informatics"/>
            <person name="Doyle S."/>
        </authorList>
    </citation>
    <scope>NUCLEOTIDE SEQUENCE [LARGE SCALE GENOMIC DNA]</scope>
    <source>
        <strain evidence="1 2">NCTC13184</strain>
    </source>
</reference>
<gene>
    <name evidence="1" type="ORF">NCTC13184_00623</name>
</gene>
<proteinExistence type="predicted"/>
<dbReference type="Proteomes" id="UP000255082">
    <property type="component" value="Unassembled WGS sequence"/>
</dbReference>
<sequence>MVTFYQTILRPDWAQWDRGRDTDRLWRRRRSRFDSNVLGPHFEQICRDWIAGYAPPETFGGYPGKVGPGVVNDPADRSTHEVDVDVFGEGRDGSETLLAIGEAEWNDVVGMGHLDRLRRIRQLLSGRYDTSETRLICYSAAGFMPTLEREAAQASDIALVGLDDLYLR</sequence>
<dbReference type="RefSeq" id="WP_062965443.1">
    <property type="nucleotide sequence ID" value="NZ_JAJFOE010000001.1"/>
</dbReference>
<evidence type="ECO:0008006" key="3">
    <source>
        <dbReference type="Google" id="ProtNLM"/>
    </source>
</evidence>
<evidence type="ECO:0000313" key="2">
    <source>
        <dbReference type="Proteomes" id="UP000255082"/>
    </source>
</evidence>
<organism evidence="1 2">
    <name type="scientific">Nocardia africana</name>
    <dbReference type="NCBI Taxonomy" id="134964"/>
    <lineage>
        <taxon>Bacteria</taxon>
        <taxon>Bacillati</taxon>
        <taxon>Actinomycetota</taxon>
        <taxon>Actinomycetes</taxon>
        <taxon>Mycobacteriales</taxon>
        <taxon>Nocardiaceae</taxon>
        <taxon>Nocardia</taxon>
    </lineage>
</organism>
<protein>
    <recommendedName>
        <fullName evidence="3">DUF234 domain-containing protein</fullName>
    </recommendedName>
</protein>